<evidence type="ECO:0000256" key="9">
    <source>
        <dbReference type="SAM" id="Phobius"/>
    </source>
</evidence>
<accession>A0ABY2QIA9</accession>
<keyword evidence="4" id="KW-0808">Transferase</keyword>
<dbReference type="InterPro" id="IPR035965">
    <property type="entry name" value="PAS-like_dom_sf"/>
</dbReference>
<dbReference type="PANTHER" id="PTHR43065">
    <property type="entry name" value="SENSOR HISTIDINE KINASE"/>
    <property type="match status" value="1"/>
</dbReference>
<dbReference type="Proteomes" id="UP000308038">
    <property type="component" value="Unassembled WGS sequence"/>
</dbReference>
<dbReference type="Gene3D" id="3.30.565.10">
    <property type="entry name" value="Histidine kinase-like ATPase, C-terminal domain"/>
    <property type="match status" value="1"/>
</dbReference>
<dbReference type="InterPro" id="IPR003594">
    <property type="entry name" value="HATPase_dom"/>
</dbReference>
<keyword evidence="7" id="KW-0067">ATP-binding</keyword>
<keyword evidence="5" id="KW-0547">Nucleotide-binding</keyword>
<protein>
    <recommendedName>
        <fullName evidence="2">histidine kinase</fullName>
        <ecNumber evidence="2">2.7.13.3</ecNumber>
    </recommendedName>
</protein>
<dbReference type="RefSeq" id="WP_136451614.1">
    <property type="nucleotide sequence ID" value="NZ_SSTI01000007.1"/>
</dbReference>
<organism evidence="11 12">
    <name type="scientific">Sphingomonas olei</name>
    <dbReference type="NCBI Taxonomy" id="1886787"/>
    <lineage>
        <taxon>Bacteria</taxon>
        <taxon>Pseudomonadati</taxon>
        <taxon>Pseudomonadota</taxon>
        <taxon>Alphaproteobacteria</taxon>
        <taxon>Sphingomonadales</taxon>
        <taxon>Sphingomonadaceae</taxon>
        <taxon>Sphingomonas</taxon>
    </lineage>
</organism>
<dbReference type="InterPro" id="IPR036890">
    <property type="entry name" value="HATPase_C_sf"/>
</dbReference>
<feature type="transmembrane region" description="Helical" evidence="9">
    <location>
        <begin position="94"/>
        <end position="112"/>
    </location>
</feature>
<dbReference type="SMART" id="SM00388">
    <property type="entry name" value="HisKA"/>
    <property type="match status" value="1"/>
</dbReference>
<dbReference type="SUPFAM" id="SSF55874">
    <property type="entry name" value="ATPase domain of HSP90 chaperone/DNA topoisomerase II/histidine kinase"/>
    <property type="match status" value="1"/>
</dbReference>
<evidence type="ECO:0000313" key="11">
    <source>
        <dbReference type="EMBL" id="THG39534.1"/>
    </source>
</evidence>
<keyword evidence="3" id="KW-0597">Phosphoprotein</keyword>
<evidence type="ECO:0000256" key="2">
    <source>
        <dbReference type="ARBA" id="ARBA00012438"/>
    </source>
</evidence>
<evidence type="ECO:0000256" key="3">
    <source>
        <dbReference type="ARBA" id="ARBA00022553"/>
    </source>
</evidence>
<dbReference type="Gene3D" id="3.30.450.20">
    <property type="entry name" value="PAS domain"/>
    <property type="match status" value="1"/>
</dbReference>
<proteinExistence type="predicted"/>
<evidence type="ECO:0000256" key="1">
    <source>
        <dbReference type="ARBA" id="ARBA00000085"/>
    </source>
</evidence>
<reference evidence="11 12" key="1">
    <citation type="submission" date="2019-04" db="EMBL/GenBank/DDBJ databases">
        <title>Microbes associate with the intestines of laboratory mice.</title>
        <authorList>
            <person name="Navarre W."/>
            <person name="Wong E."/>
            <person name="Huang K.C."/>
            <person name="Tropini C."/>
            <person name="Ng K."/>
            <person name="Yu B."/>
        </authorList>
    </citation>
    <scope>NUCLEOTIDE SEQUENCE [LARGE SCALE GENOMIC DNA]</scope>
    <source>
        <strain evidence="11 12">NM83_B4-11</strain>
    </source>
</reference>
<comment type="caution">
    <text evidence="11">The sequence shown here is derived from an EMBL/GenBank/DDBJ whole genome shotgun (WGS) entry which is preliminary data.</text>
</comment>
<feature type="transmembrane region" description="Helical" evidence="9">
    <location>
        <begin position="50"/>
        <end position="82"/>
    </location>
</feature>
<feature type="domain" description="Histidine kinase" evidence="10">
    <location>
        <begin position="255"/>
        <end position="469"/>
    </location>
</feature>
<keyword evidence="9" id="KW-0472">Membrane</keyword>
<keyword evidence="9" id="KW-0812">Transmembrane</keyword>
<dbReference type="InterPro" id="IPR005467">
    <property type="entry name" value="His_kinase_dom"/>
</dbReference>
<comment type="catalytic activity">
    <reaction evidence="1">
        <text>ATP + protein L-histidine = ADP + protein N-phospho-L-histidine.</text>
        <dbReference type="EC" id="2.7.13.3"/>
    </reaction>
</comment>
<dbReference type="InterPro" id="IPR000014">
    <property type="entry name" value="PAS"/>
</dbReference>
<dbReference type="PRINTS" id="PR00344">
    <property type="entry name" value="BCTRLSENSOR"/>
</dbReference>
<keyword evidence="6" id="KW-0418">Kinase</keyword>
<evidence type="ECO:0000256" key="8">
    <source>
        <dbReference type="ARBA" id="ARBA00023012"/>
    </source>
</evidence>
<dbReference type="Gene3D" id="1.10.287.130">
    <property type="match status" value="1"/>
</dbReference>
<dbReference type="CDD" id="cd00130">
    <property type="entry name" value="PAS"/>
    <property type="match status" value="1"/>
</dbReference>
<dbReference type="PANTHER" id="PTHR43065:SF10">
    <property type="entry name" value="PEROXIDE STRESS-ACTIVATED HISTIDINE KINASE MAK3"/>
    <property type="match status" value="1"/>
</dbReference>
<sequence length="485" mass="52091">MHRFWAMIDDEQARPRRGSGIVIASLAGIAAVATAKAARHYIGVDLPFMFCVAAALATAIHYGALASLTASLTGLGLTIVLAPAADPLVTIHNAAGAAVFCVCIALFGGALLRYSARERRFAAIARRRERVLQGMFVGSPAITLIIDENDQVVAANEAAGRLFEQPSSALIGRGIAALIGEGLRSSRRRLTIGIGGRDRHLRVTATRMTLAGRHFQTIHIGDETEVTEAHEQLASTQRELYQIARATALGQLGSSIAHELNQPLASVANYSGVARALLTAADPDISAVRQVLDDTLDQVFRAGQVLKRLREFVRRRAFDRIDVDAAEVVGDAVRLGLLAVKEVNAELTVEVAPVNRTICVDVVQLQQVILNLMINAVDAVRSQPVRRIAVRVWEDGETLFCAVSDNGPGIPSSLRTTVFEPFRSSKEQGIGIGLAICRTIVEAHAEKIWCDTDPVLGGARFAFSLPLSNSREAEDVGRASGLHNR</sequence>
<feature type="transmembrane region" description="Helical" evidence="9">
    <location>
        <begin position="20"/>
        <end position="38"/>
    </location>
</feature>
<evidence type="ECO:0000259" key="10">
    <source>
        <dbReference type="PROSITE" id="PS50109"/>
    </source>
</evidence>
<dbReference type="EC" id="2.7.13.3" evidence="2"/>
<evidence type="ECO:0000256" key="7">
    <source>
        <dbReference type="ARBA" id="ARBA00022840"/>
    </source>
</evidence>
<dbReference type="CDD" id="cd00082">
    <property type="entry name" value="HisKA"/>
    <property type="match status" value="1"/>
</dbReference>
<dbReference type="InterPro" id="IPR036097">
    <property type="entry name" value="HisK_dim/P_sf"/>
</dbReference>
<dbReference type="EMBL" id="SSTI01000007">
    <property type="protein sequence ID" value="THG39534.1"/>
    <property type="molecule type" value="Genomic_DNA"/>
</dbReference>
<dbReference type="SUPFAM" id="SSF47384">
    <property type="entry name" value="Homodimeric domain of signal transducing histidine kinase"/>
    <property type="match status" value="1"/>
</dbReference>
<name>A0ABY2QIA9_9SPHN</name>
<evidence type="ECO:0000313" key="12">
    <source>
        <dbReference type="Proteomes" id="UP000308038"/>
    </source>
</evidence>
<dbReference type="InterPro" id="IPR004358">
    <property type="entry name" value="Sig_transdc_His_kin-like_C"/>
</dbReference>
<evidence type="ECO:0000256" key="5">
    <source>
        <dbReference type="ARBA" id="ARBA00022741"/>
    </source>
</evidence>
<keyword evidence="9" id="KW-1133">Transmembrane helix</keyword>
<evidence type="ECO:0000256" key="6">
    <source>
        <dbReference type="ARBA" id="ARBA00022777"/>
    </source>
</evidence>
<gene>
    <name evidence="11" type="ORF">E5988_10165</name>
</gene>
<dbReference type="InterPro" id="IPR003661">
    <property type="entry name" value="HisK_dim/P_dom"/>
</dbReference>
<evidence type="ECO:0000256" key="4">
    <source>
        <dbReference type="ARBA" id="ARBA00022679"/>
    </source>
</evidence>
<dbReference type="SMART" id="SM00387">
    <property type="entry name" value="HATPase_c"/>
    <property type="match status" value="1"/>
</dbReference>
<dbReference type="SUPFAM" id="SSF55785">
    <property type="entry name" value="PYP-like sensor domain (PAS domain)"/>
    <property type="match status" value="1"/>
</dbReference>
<keyword evidence="12" id="KW-1185">Reference proteome</keyword>
<keyword evidence="8" id="KW-0902">Two-component regulatory system</keyword>
<dbReference type="Pfam" id="PF02518">
    <property type="entry name" value="HATPase_c"/>
    <property type="match status" value="1"/>
</dbReference>
<dbReference type="PROSITE" id="PS50109">
    <property type="entry name" value="HIS_KIN"/>
    <property type="match status" value="1"/>
</dbReference>